<evidence type="ECO:0000313" key="3">
    <source>
        <dbReference type="Proteomes" id="UP000887458"/>
    </source>
</evidence>
<accession>A0ABQ8J7K0</accession>
<keyword evidence="3" id="KW-1185">Reference proteome</keyword>
<feature type="compositionally biased region" description="Basic residues" evidence="1">
    <location>
        <begin position="1"/>
        <end position="11"/>
    </location>
</feature>
<dbReference type="EMBL" id="NJHN03000062">
    <property type="protein sequence ID" value="KAH9418546.1"/>
    <property type="molecule type" value="Genomic_DNA"/>
</dbReference>
<gene>
    <name evidence="2" type="ORF">DERP_003871</name>
</gene>
<dbReference type="Proteomes" id="UP000887458">
    <property type="component" value="Unassembled WGS sequence"/>
</dbReference>
<reference evidence="2 3" key="2">
    <citation type="journal article" date="2022" name="Mol. Biol. Evol.">
        <title>Comparative Genomics Reveals Insights into the Divergent Evolution of Astigmatic Mites and Household Pest Adaptations.</title>
        <authorList>
            <person name="Xiong Q."/>
            <person name="Wan A.T."/>
            <person name="Liu X."/>
            <person name="Fung C.S."/>
            <person name="Xiao X."/>
            <person name="Malainual N."/>
            <person name="Hou J."/>
            <person name="Wang L."/>
            <person name="Wang M."/>
            <person name="Yang K.Y."/>
            <person name="Cui Y."/>
            <person name="Leung E.L."/>
            <person name="Nong W."/>
            <person name="Shin S.K."/>
            <person name="Au S.W."/>
            <person name="Jeong K.Y."/>
            <person name="Chew F.T."/>
            <person name="Hui J.H."/>
            <person name="Leung T.F."/>
            <person name="Tungtrongchitr A."/>
            <person name="Zhong N."/>
            <person name="Liu Z."/>
            <person name="Tsui S.K."/>
        </authorList>
    </citation>
    <scope>NUCLEOTIDE SEQUENCE [LARGE SCALE GENOMIC DNA]</scope>
    <source>
        <strain evidence="2">Derp</strain>
    </source>
</reference>
<organism evidence="2 3">
    <name type="scientific">Dermatophagoides pteronyssinus</name>
    <name type="common">European house dust mite</name>
    <dbReference type="NCBI Taxonomy" id="6956"/>
    <lineage>
        <taxon>Eukaryota</taxon>
        <taxon>Metazoa</taxon>
        <taxon>Ecdysozoa</taxon>
        <taxon>Arthropoda</taxon>
        <taxon>Chelicerata</taxon>
        <taxon>Arachnida</taxon>
        <taxon>Acari</taxon>
        <taxon>Acariformes</taxon>
        <taxon>Sarcoptiformes</taxon>
        <taxon>Astigmata</taxon>
        <taxon>Psoroptidia</taxon>
        <taxon>Analgoidea</taxon>
        <taxon>Pyroglyphidae</taxon>
        <taxon>Dermatophagoidinae</taxon>
        <taxon>Dermatophagoides</taxon>
    </lineage>
</organism>
<feature type="region of interest" description="Disordered" evidence="1">
    <location>
        <begin position="1"/>
        <end position="20"/>
    </location>
</feature>
<evidence type="ECO:0000313" key="2">
    <source>
        <dbReference type="EMBL" id="KAH9418546.1"/>
    </source>
</evidence>
<name>A0ABQ8J7K0_DERPT</name>
<evidence type="ECO:0000256" key="1">
    <source>
        <dbReference type="SAM" id="MobiDB-lite"/>
    </source>
</evidence>
<protein>
    <submittedName>
        <fullName evidence="2">Uncharacterized protein</fullName>
    </submittedName>
</protein>
<sequence length="100" mass="11540">MKFHFGHHHHQQQQQQQQQNPSIIYQNINISCNCLSLQSVSGLNLDNKAGHKNNDINIEQEELVPRQISVTISVSNNSRKIVRNISVKQISPIVSYIQRR</sequence>
<comment type="caution">
    <text evidence="2">The sequence shown here is derived from an EMBL/GenBank/DDBJ whole genome shotgun (WGS) entry which is preliminary data.</text>
</comment>
<reference evidence="2 3" key="1">
    <citation type="journal article" date="2018" name="J. Allergy Clin. Immunol.">
        <title>High-quality assembly of Dermatophagoides pteronyssinus genome and transcriptome reveals a wide range of novel allergens.</title>
        <authorList>
            <person name="Liu X.Y."/>
            <person name="Yang K.Y."/>
            <person name="Wang M.Q."/>
            <person name="Kwok J.S."/>
            <person name="Zeng X."/>
            <person name="Yang Z."/>
            <person name="Xiao X.J."/>
            <person name="Lau C.P."/>
            <person name="Li Y."/>
            <person name="Huang Z.M."/>
            <person name="Ba J.G."/>
            <person name="Yim A.K."/>
            <person name="Ouyang C.Y."/>
            <person name="Ngai S.M."/>
            <person name="Chan T.F."/>
            <person name="Leung E.L."/>
            <person name="Liu L."/>
            <person name="Liu Z.G."/>
            <person name="Tsui S.K."/>
        </authorList>
    </citation>
    <scope>NUCLEOTIDE SEQUENCE [LARGE SCALE GENOMIC DNA]</scope>
    <source>
        <strain evidence="2">Derp</strain>
    </source>
</reference>
<proteinExistence type="predicted"/>